<evidence type="ECO:0000256" key="3">
    <source>
        <dbReference type="ARBA" id="ARBA00022512"/>
    </source>
</evidence>
<evidence type="ECO:0000256" key="1">
    <source>
        <dbReference type="ARBA" id="ARBA00004191"/>
    </source>
</evidence>
<dbReference type="Proteomes" id="UP000030748">
    <property type="component" value="Unassembled WGS sequence"/>
</dbReference>
<sequence length="253" mass="27189">MAIKAISFALLTFFAFSSLGFCNAAPIRAPVTTFNVMSYGAKPGKQDESTQAFMKAWAAACNFNGNARLLIPPGVYKLSETIFQGPCKSPTPITIFLQGTLQAVSDISAYPDKGWLSLDTINGVILTGGGTIDGQGQAVWPYNDCKTNPDCLHLPASLYITKTRNAKIKSINFINSMGFHMHITQSYLIRLHSLTITAAENSPNTDGMHISKSNTVKVSRTHIRTGDDCVSIGQGSTNVTINQITCGPGHGIR</sequence>
<evidence type="ECO:0000256" key="2">
    <source>
        <dbReference type="ARBA" id="ARBA00008834"/>
    </source>
</evidence>
<dbReference type="GO" id="GO:0004650">
    <property type="term" value="F:polygalacturonase activity"/>
    <property type="evidence" value="ECO:0007669"/>
    <property type="project" value="InterPro"/>
</dbReference>
<keyword evidence="11" id="KW-1185">Reference proteome</keyword>
<keyword evidence="7" id="KW-0961">Cell wall biogenesis/degradation</keyword>
<evidence type="ECO:0000256" key="9">
    <source>
        <dbReference type="SAM" id="SignalP"/>
    </source>
</evidence>
<dbReference type="GO" id="GO:0071555">
    <property type="term" value="P:cell wall organization"/>
    <property type="evidence" value="ECO:0007669"/>
    <property type="project" value="UniProtKB-KW"/>
</dbReference>
<evidence type="ECO:0000256" key="8">
    <source>
        <dbReference type="RuleBase" id="RU361169"/>
    </source>
</evidence>
<dbReference type="eggNOG" id="ENOG502QV2R">
    <property type="taxonomic scope" value="Eukaryota"/>
</dbReference>
<dbReference type="SUPFAM" id="SSF51126">
    <property type="entry name" value="Pectin lyase-like"/>
    <property type="match status" value="1"/>
</dbReference>
<feature type="chain" id="PRO_5001505548" description="Pectate lyase superfamily protein domain-containing protein" evidence="9">
    <location>
        <begin position="25"/>
        <end position="253"/>
    </location>
</feature>
<dbReference type="AlphaFoldDB" id="A0A022RYE6"/>
<gene>
    <name evidence="10" type="ORF">MIMGU_mgv1a012335mg</name>
</gene>
<feature type="signal peptide" evidence="9">
    <location>
        <begin position="1"/>
        <end position="24"/>
    </location>
</feature>
<keyword evidence="6 8" id="KW-0326">Glycosidase</keyword>
<name>A0A022RYE6_ERYGU</name>
<evidence type="ECO:0000256" key="5">
    <source>
        <dbReference type="ARBA" id="ARBA00022801"/>
    </source>
</evidence>
<comment type="similarity">
    <text evidence="2 8">Belongs to the glycosyl hydrolase 28 family.</text>
</comment>
<dbReference type="InterPro" id="IPR012334">
    <property type="entry name" value="Pectin_lyas_fold"/>
</dbReference>
<keyword evidence="9" id="KW-0732">Signal</keyword>
<keyword evidence="3" id="KW-0134">Cell wall</keyword>
<dbReference type="STRING" id="4155.A0A022RYE6"/>
<evidence type="ECO:0000313" key="10">
    <source>
        <dbReference type="EMBL" id="EYU43980.1"/>
    </source>
</evidence>
<accession>A0A022RYE6</accession>
<dbReference type="GO" id="GO:0005975">
    <property type="term" value="P:carbohydrate metabolic process"/>
    <property type="evidence" value="ECO:0007669"/>
    <property type="project" value="InterPro"/>
</dbReference>
<evidence type="ECO:0000256" key="7">
    <source>
        <dbReference type="ARBA" id="ARBA00023316"/>
    </source>
</evidence>
<dbReference type="Pfam" id="PF00295">
    <property type="entry name" value="Glyco_hydro_28"/>
    <property type="match status" value="1"/>
</dbReference>
<dbReference type="EMBL" id="KI630229">
    <property type="protein sequence ID" value="EYU43980.1"/>
    <property type="molecule type" value="Genomic_DNA"/>
</dbReference>
<proteinExistence type="inferred from homology"/>
<evidence type="ECO:0000256" key="4">
    <source>
        <dbReference type="ARBA" id="ARBA00022525"/>
    </source>
</evidence>
<dbReference type="Gene3D" id="2.160.20.10">
    <property type="entry name" value="Single-stranded right-handed beta-helix, Pectin lyase-like"/>
    <property type="match status" value="1"/>
</dbReference>
<evidence type="ECO:0000256" key="6">
    <source>
        <dbReference type="ARBA" id="ARBA00023295"/>
    </source>
</evidence>
<organism evidence="10 11">
    <name type="scientific">Erythranthe guttata</name>
    <name type="common">Yellow monkey flower</name>
    <name type="synonym">Mimulus guttatus</name>
    <dbReference type="NCBI Taxonomy" id="4155"/>
    <lineage>
        <taxon>Eukaryota</taxon>
        <taxon>Viridiplantae</taxon>
        <taxon>Streptophyta</taxon>
        <taxon>Embryophyta</taxon>
        <taxon>Tracheophyta</taxon>
        <taxon>Spermatophyta</taxon>
        <taxon>Magnoliopsida</taxon>
        <taxon>eudicotyledons</taxon>
        <taxon>Gunneridae</taxon>
        <taxon>Pentapetalae</taxon>
        <taxon>asterids</taxon>
        <taxon>lamiids</taxon>
        <taxon>Lamiales</taxon>
        <taxon>Phrymaceae</taxon>
        <taxon>Erythranthe</taxon>
    </lineage>
</organism>
<keyword evidence="4" id="KW-0964">Secreted</keyword>
<reference evidence="10 11" key="1">
    <citation type="journal article" date="2013" name="Proc. Natl. Acad. Sci. U.S.A.">
        <title>Fine-scale variation in meiotic recombination in Mimulus inferred from population shotgun sequencing.</title>
        <authorList>
            <person name="Hellsten U."/>
            <person name="Wright K.M."/>
            <person name="Jenkins J."/>
            <person name="Shu S."/>
            <person name="Yuan Y."/>
            <person name="Wessler S.R."/>
            <person name="Schmutz J."/>
            <person name="Willis J.H."/>
            <person name="Rokhsar D.S."/>
        </authorList>
    </citation>
    <scope>NUCLEOTIDE SEQUENCE [LARGE SCALE GENOMIC DNA]</scope>
    <source>
        <strain evidence="11">cv. DUN x IM62</strain>
    </source>
</reference>
<keyword evidence="5 8" id="KW-0378">Hydrolase</keyword>
<protein>
    <recommendedName>
        <fullName evidence="12">Pectate lyase superfamily protein domain-containing protein</fullName>
    </recommendedName>
</protein>
<evidence type="ECO:0008006" key="12">
    <source>
        <dbReference type="Google" id="ProtNLM"/>
    </source>
</evidence>
<evidence type="ECO:0000313" key="11">
    <source>
        <dbReference type="Proteomes" id="UP000030748"/>
    </source>
</evidence>
<dbReference type="InterPro" id="IPR011050">
    <property type="entry name" value="Pectin_lyase_fold/virulence"/>
</dbReference>
<dbReference type="InterPro" id="IPR000743">
    <property type="entry name" value="Glyco_hydro_28"/>
</dbReference>
<dbReference type="PANTHER" id="PTHR31375">
    <property type="match status" value="1"/>
</dbReference>
<comment type="subcellular location">
    <subcellularLocation>
        <location evidence="1">Secreted</location>
        <location evidence="1">Cell wall</location>
    </subcellularLocation>
</comment>